<feature type="transmembrane region" description="Helical" evidence="5">
    <location>
        <begin position="6"/>
        <end position="23"/>
    </location>
</feature>
<evidence type="ECO:0000259" key="6">
    <source>
        <dbReference type="PROSITE" id="PS50234"/>
    </source>
</evidence>
<evidence type="ECO:0000313" key="7">
    <source>
        <dbReference type="EMBL" id="EKD29578.1"/>
    </source>
</evidence>
<dbReference type="SMART" id="SM00327">
    <property type="entry name" value="VWA"/>
    <property type="match status" value="1"/>
</dbReference>
<organism evidence="7">
    <name type="scientific">uncultured bacterium</name>
    <name type="common">gcode 4</name>
    <dbReference type="NCBI Taxonomy" id="1234023"/>
    <lineage>
        <taxon>Bacteria</taxon>
        <taxon>environmental samples</taxon>
    </lineage>
</organism>
<evidence type="ECO:0000256" key="3">
    <source>
        <dbReference type="ARBA" id="ARBA00022989"/>
    </source>
</evidence>
<comment type="caution">
    <text evidence="7">The sequence shown here is derived from an EMBL/GenBank/DDBJ whole genome shotgun (WGS) entry which is preliminary data.</text>
</comment>
<dbReference type="AlphaFoldDB" id="K1YB48"/>
<reference evidence="7" key="1">
    <citation type="journal article" date="2012" name="Science">
        <title>Fermentation, hydrogen, and sulfur metabolism in multiple uncultivated bacterial phyla.</title>
        <authorList>
            <person name="Wrighton K.C."/>
            <person name="Thomas B.C."/>
            <person name="Sharon I."/>
            <person name="Miller C.S."/>
            <person name="Castelle C.J."/>
            <person name="VerBerkmoes N.C."/>
            <person name="Wilkins M.J."/>
            <person name="Hettich R.L."/>
            <person name="Lipton M.S."/>
            <person name="Williams K.H."/>
            <person name="Long P.E."/>
            <person name="Banfield J.F."/>
        </authorList>
    </citation>
    <scope>NUCLEOTIDE SEQUENCE [LARGE SCALE GENOMIC DNA]</scope>
</reference>
<keyword evidence="1" id="KW-1003">Cell membrane</keyword>
<feature type="domain" description="VWFA" evidence="6">
    <location>
        <begin position="86"/>
        <end position="296"/>
    </location>
</feature>
<dbReference type="InterPro" id="IPR036465">
    <property type="entry name" value="vWFA_dom_sf"/>
</dbReference>
<evidence type="ECO:0000256" key="2">
    <source>
        <dbReference type="ARBA" id="ARBA00022692"/>
    </source>
</evidence>
<gene>
    <name evidence="7" type="ORF">ACD_78C00351G0002</name>
</gene>
<sequence length="342" mass="39302">MTFLSPYFFLLFLLIPILVWIDFRSRKKWVYFRSSTLLQKIYQQSQWKYFYLPFFLKIVIFSLFVCILANPVSSSVRTEISKKGIDIAIVFDISKSMLAEDIKPNRIEVAKRVMSDFVSRFTSDRLAIVLFAGKPFLSTPLTFDYTALVYAVEQMTTDSIRQDIPGLSGTAMGDGLLVALDTLMGDEKDSANRERKKVIIMLTDGEANMGINPTIAAKLAKEQDVKIYTLGIGDPAGTELYVTDRFGEKQYFLDQTGKPIRATLDEKMLTSIADITGGKYYNAKDENSLTEVFKELEKLTKTEMKTTSVTVRHPEYERFLWGIIFIFPFWFWLSFGRFRGRE</sequence>
<evidence type="ECO:0000256" key="4">
    <source>
        <dbReference type="ARBA" id="ARBA00023136"/>
    </source>
</evidence>
<accession>K1YB48</accession>
<dbReference type="PANTHER" id="PTHR22550">
    <property type="entry name" value="SPORE GERMINATION PROTEIN"/>
    <property type="match status" value="1"/>
</dbReference>
<dbReference type="EMBL" id="AMFJ01034351">
    <property type="protein sequence ID" value="EKD29578.1"/>
    <property type="molecule type" value="Genomic_DNA"/>
</dbReference>
<keyword evidence="4 5" id="KW-0472">Membrane</keyword>
<feature type="transmembrane region" description="Helical" evidence="5">
    <location>
        <begin position="49"/>
        <end position="72"/>
    </location>
</feature>
<name>K1YB48_9BACT</name>
<protein>
    <recommendedName>
        <fullName evidence="6">VWFA domain-containing protein</fullName>
    </recommendedName>
</protein>
<dbReference type="InterPro" id="IPR050768">
    <property type="entry name" value="UPF0353/GerABKA_families"/>
</dbReference>
<proteinExistence type="predicted"/>
<feature type="transmembrane region" description="Helical" evidence="5">
    <location>
        <begin position="319"/>
        <end position="338"/>
    </location>
</feature>
<dbReference type="Pfam" id="PF00092">
    <property type="entry name" value="VWA"/>
    <property type="match status" value="1"/>
</dbReference>
<evidence type="ECO:0000256" key="5">
    <source>
        <dbReference type="SAM" id="Phobius"/>
    </source>
</evidence>
<evidence type="ECO:0000256" key="1">
    <source>
        <dbReference type="ARBA" id="ARBA00022475"/>
    </source>
</evidence>
<dbReference type="SUPFAM" id="SSF53300">
    <property type="entry name" value="vWA-like"/>
    <property type="match status" value="1"/>
</dbReference>
<dbReference type="InterPro" id="IPR002035">
    <property type="entry name" value="VWF_A"/>
</dbReference>
<keyword evidence="3 5" id="KW-1133">Transmembrane helix</keyword>
<keyword evidence="2 5" id="KW-0812">Transmembrane</keyword>
<dbReference type="Gene3D" id="3.40.50.410">
    <property type="entry name" value="von Willebrand factor, type A domain"/>
    <property type="match status" value="1"/>
</dbReference>
<dbReference type="PROSITE" id="PS50234">
    <property type="entry name" value="VWFA"/>
    <property type="match status" value="1"/>
</dbReference>
<dbReference type="PANTHER" id="PTHR22550:SF5">
    <property type="entry name" value="LEUCINE ZIPPER PROTEIN 4"/>
    <property type="match status" value="1"/>
</dbReference>